<feature type="domain" description="Ammonium transporter AmtB-like" evidence="10">
    <location>
        <begin position="38"/>
        <end position="238"/>
    </location>
</feature>
<dbReference type="EMBL" id="JAULSU010000006">
    <property type="protein sequence ID" value="KAK0613246.1"/>
    <property type="molecule type" value="Genomic_DNA"/>
</dbReference>
<feature type="transmembrane region" description="Helical" evidence="9">
    <location>
        <begin position="173"/>
        <end position="192"/>
    </location>
</feature>
<evidence type="ECO:0000313" key="12">
    <source>
        <dbReference type="Proteomes" id="UP001175000"/>
    </source>
</evidence>
<feature type="transmembrane region" description="Helical" evidence="9">
    <location>
        <begin position="511"/>
        <end position="536"/>
    </location>
</feature>
<name>A0AA39WD83_9PEZI</name>
<feature type="transmembrane region" description="Helical" evidence="9">
    <location>
        <begin position="212"/>
        <end position="232"/>
    </location>
</feature>
<keyword evidence="5 9" id="KW-1133">Transmembrane helix</keyword>
<keyword evidence="7" id="KW-0924">Ammonia transport</keyword>
<feature type="compositionally biased region" description="Polar residues" evidence="8">
    <location>
        <begin position="298"/>
        <end position="321"/>
    </location>
</feature>
<evidence type="ECO:0000256" key="1">
    <source>
        <dbReference type="ARBA" id="ARBA00004141"/>
    </source>
</evidence>
<feature type="domain" description="Ammonium transporter AmtB-like" evidence="10">
    <location>
        <begin position="411"/>
        <end position="541"/>
    </location>
</feature>
<dbReference type="Pfam" id="PF00909">
    <property type="entry name" value="Ammonium_transp"/>
    <property type="match status" value="3"/>
</dbReference>
<dbReference type="GO" id="GO:0008519">
    <property type="term" value="F:ammonium channel activity"/>
    <property type="evidence" value="ECO:0007669"/>
    <property type="project" value="InterPro"/>
</dbReference>
<evidence type="ECO:0000256" key="7">
    <source>
        <dbReference type="ARBA" id="ARBA00023177"/>
    </source>
</evidence>
<feature type="transmembrane region" description="Helical" evidence="9">
    <location>
        <begin position="71"/>
        <end position="88"/>
    </location>
</feature>
<dbReference type="PANTHER" id="PTHR43029:SF10">
    <property type="entry name" value="AMMONIUM TRANSPORTER MEP2"/>
    <property type="match status" value="1"/>
</dbReference>
<feature type="transmembrane region" description="Helical" evidence="9">
    <location>
        <begin position="436"/>
        <end position="453"/>
    </location>
</feature>
<evidence type="ECO:0000256" key="2">
    <source>
        <dbReference type="ARBA" id="ARBA00005887"/>
    </source>
</evidence>
<dbReference type="Gene3D" id="1.10.3430.10">
    <property type="entry name" value="Ammonium transporter AmtB like domains"/>
    <property type="match status" value="1"/>
</dbReference>
<dbReference type="InterPro" id="IPR029020">
    <property type="entry name" value="Ammonium/urea_transptr"/>
</dbReference>
<reference evidence="11" key="1">
    <citation type="submission" date="2023-06" db="EMBL/GenBank/DDBJ databases">
        <title>Genome-scale phylogeny and comparative genomics of the fungal order Sordariales.</title>
        <authorList>
            <consortium name="Lawrence Berkeley National Laboratory"/>
            <person name="Hensen N."/>
            <person name="Bonometti L."/>
            <person name="Westerberg I."/>
            <person name="Brannstrom I.O."/>
            <person name="Guillou S."/>
            <person name="Cros-Aarteil S."/>
            <person name="Calhoun S."/>
            <person name="Haridas S."/>
            <person name="Kuo A."/>
            <person name="Mondo S."/>
            <person name="Pangilinan J."/>
            <person name="Riley R."/>
            <person name="Labutti K."/>
            <person name="Andreopoulos B."/>
            <person name="Lipzen A."/>
            <person name="Chen C."/>
            <person name="Yanf M."/>
            <person name="Daum C."/>
            <person name="Ng V."/>
            <person name="Clum A."/>
            <person name="Steindorff A."/>
            <person name="Ohm R."/>
            <person name="Martin F."/>
            <person name="Silar P."/>
            <person name="Natvig D."/>
            <person name="Lalanne C."/>
            <person name="Gautier V."/>
            <person name="Ament-Velasquez S.L."/>
            <person name="Kruys A."/>
            <person name="Hutchinson M.I."/>
            <person name="Powell A.J."/>
            <person name="Barry K."/>
            <person name="Miller A.N."/>
            <person name="Grigoriev I.V."/>
            <person name="Debuchy R."/>
            <person name="Gladieux P."/>
            <person name="Thoren M.H."/>
            <person name="Johannesson H."/>
        </authorList>
    </citation>
    <scope>NUCLEOTIDE SEQUENCE</scope>
    <source>
        <strain evidence="11">CBS 606.72</strain>
    </source>
</reference>
<proteinExistence type="inferred from homology"/>
<feature type="transmembrane region" description="Helical" evidence="9">
    <location>
        <begin position="352"/>
        <end position="377"/>
    </location>
</feature>
<feature type="domain" description="Ammonium transporter AmtB-like" evidence="10">
    <location>
        <begin position="314"/>
        <end position="377"/>
    </location>
</feature>
<keyword evidence="3" id="KW-0813">Transport</keyword>
<feature type="compositionally biased region" description="Low complexity" evidence="8">
    <location>
        <begin position="276"/>
        <end position="292"/>
    </location>
</feature>
<feature type="region of interest" description="Disordered" evidence="8">
    <location>
        <begin position="565"/>
        <end position="587"/>
    </location>
</feature>
<evidence type="ECO:0000313" key="11">
    <source>
        <dbReference type="EMBL" id="KAK0613246.1"/>
    </source>
</evidence>
<gene>
    <name evidence="11" type="ORF">B0T14DRAFT_569317</name>
</gene>
<organism evidence="11 12">
    <name type="scientific">Immersiella caudata</name>
    <dbReference type="NCBI Taxonomy" id="314043"/>
    <lineage>
        <taxon>Eukaryota</taxon>
        <taxon>Fungi</taxon>
        <taxon>Dikarya</taxon>
        <taxon>Ascomycota</taxon>
        <taxon>Pezizomycotina</taxon>
        <taxon>Sordariomycetes</taxon>
        <taxon>Sordariomycetidae</taxon>
        <taxon>Sordariales</taxon>
        <taxon>Lasiosphaeriaceae</taxon>
        <taxon>Immersiella</taxon>
    </lineage>
</organism>
<evidence type="ECO:0000256" key="6">
    <source>
        <dbReference type="ARBA" id="ARBA00023136"/>
    </source>
</evidence>
<dbReference type="Proteomes" id="UP001175000">
    <property type="component" value="Unassembled WGS sequence"/>
</dbReference>
<feature type="transmembrane region" description="Helical" evidence="9">
    <location>
        <begin position="323"/>
        <end position="340"/>
    </location>
</feature>
<feature type="region of interest" description="Disordered" evidence="8">
    <location>
        <begin position="386"/>
        <end position="410"/>
    </location>
</feature>
<dbReference type="InterPro" id="IPR001905">
    <property type="entry name" value="Ammonium_transpt"/>
</dbReference>
<comment type="caution">
    <text evidence="11">The sequence shown here is derived from an EMBL/GenBank/DDBJ whole genome shotgun (WGS) entry which is preliminary data.</text>
</comment>
<accession>A0AA39WD83</accession>
<dbReference type="GO" id="GO:0005886">
    <property type="term" value="C:plasma membrane"/>
    <property type="evidence" value="ECO:0007669"/>
    <property type="project" value="TreeGrafter"/>
</dbReference>
<keyword evidence="6 9" id="KW-0472">Membrane</keyword>
<dbReference type="SUPFAM" id="SSF111352">
    <property type="entry name" value="Ammonium transporter"/>
    <property type="match status" value="2"/>
</dbReference>
<comment type="subcellular location">
    <subcellularLocation>
        <location evidence="1">Membrane</location>
        <topology evidence="1">Multi-pass membrane protein</topology>
    </subcellularLocation>
</comment>
<dbReference type="PANTHER" id="PTHR43029">
    <property type="entry name" value="AMMONIUM TRANSPORTER MEP2"/>
    <property type="match status" value="1"/>
</dbReference>
<feature type="transmembrane region" description="Helical" evidence="9">
    <location>
        <begin position="465"/>
        <end position="487"/>
    </location>
</feature>
<evidence type="ECO:0000256" key="8">
    <source>
        <dbReference type="SAM" id="MobiDB-lite"/>
    </source>
</evidence>
<feature type="transmembrane region" description="Helical" evidence="9">
    <location>
        <begin position="412"/>
        <end position="430"/>
    </location>
</feature>
<evidence type="ECO:0000256" key="3">
    <source>
        <dbReference type="ARBA" id="ARBA00022448"/>
    </source>
</evidence>
<dbReference type="AlphaFoldDB" id="A0AA39WD83"/>
<keyword evidence="4 9" id="KW-0812">Transmembrane</keyword>
<evidence type="ECO:0000259" key="10">
    <source>
        <dbReference type="Pfam" id="PF00909"/>
    </source>
</evidence>
<feature type="transmembrane region" description="Helical" evidence="9">
    <location>
        <begin position="37"/>
        <end position="59"/>
    </location>
</feature>
<keyword evidence="12" id="KW-1185">Reference proteome</keyword>
<comment type="similarity">
    <text evidence="2">Belongs to the ammonia transporter channel (TC 1.A.11.2) family.</text>
</comment>
<feature type="transmembrane region" description="Helical" evidence="9">
    <location>
        <begin position="142"/>
        <end position="161"/>
    </location>
</feature>
<evidence type="ECO:0000256" key="5">
    <source>
        <dbReference type="ARBA" id="ARBA00022989"/>
    </source>
</evidence>
<evidence type="ECO:0000256" key="4">
    <source>
        <dbReference type="ARBA" id="ARBA00022692"/>
    </source>
</evidence>
<feature type="compositionally biased region" description="Basic and acidic residues" evidence="8">
    <location>
        <begin position="388"/>
        <end position="402"/>
    </location>
</feature>
<evidence type="ECO:0000256" key="9">
    <source>
        <dbReference type="SAM" id="Phobius"/>
    </source>
</evidence>
<sequence length="587" mass="64147">MEEFVVDVAPSSPRETVTATISDLQYKPQQFFEGSDIVWMLVSSGLVWLMVPAMCLFYSGASPRLSTLKQFRLPLITAALVGFQWYLWGYTLAFTPAVPPSGALPDVSWYGWEKSGLALKGPLVHPVGTTDGPQIPEMVFELYQGMFASFTAALVSGGTIRDNPNDRFPSSDVPVGRFLLFINLWSLIVYIPVARWTWHWAGWSNQLGVLDFAGGTAVHITSGTACLAFYLFHARHTRSRGTDIPHNAAMEPYDYDGYELEEPEAPLPAYQSRITSSQHSSQPQPGNNSSPSAGPTGAVSSSVPTAAETSYTVRENNESPHNVNNVVLGTGLLWIGWLGFNGGSVLGGNMRAVSSCVSTHVAACAGGSTSLLFYWFWNKLARRRDRKNRTETTIETTKETKKAKPRASRGPSVMEFCDGVVVGLVAITPGAGFVPVWSSAVFGMVAAVAVFFLKKVTGKRLADRPLYVFAIHTGGGTVGMVLTGIFASHDVVALDGYSKLLFPERTPGVRVGYQILDVLAGFSYTLCATMVILYGLKFVRLIIRRKWSAGFKVLQKPGRWKLEAMPQTGWRRERERSPTAPNDSTTV</sequence>
<dbReference type="InterPro" id="IPR024041">
    <property type="entry name" value="NH4_transpt_AmtB-like_dom"/>
</dbReference>
<feature type="region of interest" description="Disordered" evidence="8">
    <location>
        <begin position="272"/>
        <end position="321"/>
    </location>
</feature>
<protein>
    <submittedName>
        <fullName evidence="11">Ammonium transporter AmtB-like domain-containing protein</fullName>
    </submittedName>
</protein>